<dbReference type="PIRSF" id="PIRSF002741">
    <property type="entry name" value="MppA"/>
    <property type="match status" value="1"/>
</dbReference>
<keyword evidence="1" id="KW-0732">Signal</keyword>
<dbReference type="InterPro" id="IPR000914">
    <property type="entry name" value="SBP_5_dom"/>
</dbReference>
<evidence type="ECO:0000256" key="1">
    <source>
        <dbReference type="ARBA" id="ARBA00022729"/>
    </source>
</evidence>
<dbReference type="GO" id="GO:0043190">
    <property type="term" value="C:ATP-binding cassette (ABC) transporter complex"/>
    <property type="evidence" value="ECO:0007669"/>
    <property type="project" value="InterPro"/>
</dbReference>
<dbReference type="OrthoDB" id="5243526at2"/>
<protein>
    <submittedName>
        <fullName evidence="4">Peptide ABC transporter substrate-binding protein</fullName>
    </submittedName>
</protein>
<proteinExistence type="predicted"/>
<evidence type="ECO:0000313" key="4">
    <source>
        <dbReference type="EMBL" id="QES51405.1"/>
    </source>
</evidence>
<dbReference type="InterPro" id="IPR039424">
    <property type="entry name" value="SBP_5"/>
</dbReference>
<dbReference type="Gene3D" id="3.90.76.10">
    <property type="entry name" value="Dipeptide-binding Protein, Domain 1"/>
    <property type="match status" value="1"/>
</dbReference>
<dbReference type="EMBL" id="CP029190">
    <property type="protein sequence ID" value="QES51405.1"/>
    <property type="molecule type" value="Genomic_DNA"/>
</dbReference>
<evidence type="ECO:0000259" key="3">
    <source>
        <dbReference type="Pfam" id="PF00496"/>
    </source>
</evidence>
<feature type="region of interest" description="Disordered" evidence="2">
    <location>
        <begin position="1"/>
        <end position="20"/>
    </location>
</feature>
<dbReference type="GO" id="GO:1904680">
    <property type="term" value="F:peptide transmembrane transporter activity"/>
    <property type="evidence" value="ECO:0007669"/>
    <property type="project" value="TreeGrafter"/>
</dbReference>
<dbReference type="CDD" id="cd00995">
    <property type="entry name" value="PBP2_NikA_DppA_OppA_like"/>
    <property type="match status" value="1"/>
</dbReference>
<accession>A0A5P2D8H0</accession>
<evidence type="ECO:0000256" key="2">
    <source>
        <dbReference type="SAM" id="MobiDB-lite"/>
    </source>
</evidence>
<dbReference type="Gene3D" id="3.10.105.10">
    <property type="entry name" value="Dipeptide-binding Protein, Domain 3"/>
    <property type="match status" value="1"/>
</dbReference>
<dbReference type="Pfam" id="PF00496">
    <property type="entry name" value="SBP_bac_5"/>
    <property type="match status" value="1"/>
</dbReference>
<dbReference type="SUPFAM" id="SSF53850">
    <property type="entry name" value="Periplasmic binding protein-like II"/>
    <property type="match status" value="1"/>
</dbReference>
<sequence>MTPSPRTGRRPHRQAGRRGTAAALTTAVLASFALLSACTGPPQGDAGTVTDVRLSTSTPPARGEIDSFSWAVYAEPPTLDYTVAFDYPQNTILSNVCESLMRWTPGLTTEPGLALKAANPDPTTWVYDLRPGVRFHDGKEMTADDVVFSLGRQMDPDNAAAWAQVFQNVTAVTKTGPLQVTVKLKKPDSQFPQYMATAAGVVASKAGVEAAGRDYGTTGGLACTGPFRLGTWTKGQSIELDRFDGYWGTKAKSRKAVFRVLTDPSARTNAMLRGEVDGGYLIPTESYARLRGSGTGTLYFGEGLSTVNVNITDMKGPLGDVRVRRALSLALDRTGFVKAGLGGAGTVTNSLTTRAAWAAAPEQTLKAAFDSLPPSGQDIDKAKALVREAGATGKTLTVATSSIGQDVSLLATAVQAAGSRIGLDIRLKTIAPNAFTALFTDPQAREGIDMFPLTYYDSITDPLDLLQNFKTGAYMNFAGYSDPQYDELVDQASAVYPVEQRLAIEAKLQHRASEQLLWIPVAEWPTALYLGKRITGAPTTIAYMYYPWAADVGAAQ</sequence>
<dbReference type="Gene3D" id="3.40.190.10">
    <property type="entry name" value="Periplasmic binding protein-like II"/>
    <property type="match status" value="1"/>
</dbReference>
<reference evidence="4 5" key="1">
    <citation type="submission" date="2018-05" db="EMBL/GenBank/DDBJ databases">
        <title>Streptomyces venezuelae.</title>
        <authorList>
            <person name="Kim W."/>
            <person name="Lee N."/>
            <person name="Cho B.-K."/>
        </authorList>
    </citation>
    <scope>NUCLEOTIDE SEQUENCE [LARGE SCALE GENOMIC DNA]</scope>
    <source>
        <strain evidence="4 5">ATCC 21782</strain>
    </source>
</reference>
<dbReference type="PANTHER" id="PTHR30290">
    <property type="entry name" value="PERIPLASMIC BINDING COMPONENT OF ABC TRANSPORTER"/>
    <property type="match status" value="1"/>
</dbReference>
<evidence type="ECO:0000313" key="5">
    <source>
        <dbReference type="Proteomes" id="UP000325211"/>
    </source>
</evidence>
<feature type="compositionally biased region" description="Basic residues" evidence="2">
    <location>
        <begin position="7"/>
        <end position="16"/>
    </location>
</feature>
<dbReference type="GO" id="GO:0015833">
    <property type="term" value="P:peptide transport"/>
    <property type="evidence" value="ECO:0007669"/>
    <property type="project" value="TreeGrafter"/>
</dbReference>
<organism evidence="4 5">
    <name type="scientific">Streptomyces venezuelae</name>
    <dbReference type="NCBI Taxonomy" id="54571"/>
    <lineage>
        <taxon>Bacteria</taxon>
        <taxon>Bacillati</taxon>
        <taxon>Actinomycetota</taxon>
        <taxon>Actinomycetes</taxon>
        <taxon>Kitasatosporales</taxon>
        <taxon>Streptomycetaceae</taxon>
        <taxon>Streptomyces</taxon>
    </lineage>
</organism>
<dbReference type="PANTHER" id="PTHR30290:SF38">
    <property type="entry name" value="D,D-DIPEPTIDE-BINDING PERIPLASMIC PROTEIN DDPA-RELATED"/>
    <property type="match status" value="1"/>
</dbReference>
<dbReference type="RefSeq" id="WP_150211149.1">
    <property type="nucleotide sequence ID" value="NZ_CP029190.1"/>
</dbReference>
<dbReference type="InterPro" id="IPR030678">
    <property type="entry name" value="Peptide/Ni-bd"/>
</dbReference>
<name>A0A5P2D8H0_STRVZ</name>
<dbReference type="AlphaFoldDB" id="A0A5P2D8H0"/>
<dbReference type="GO" id="GO:0042597">
    <property type="term" value="C:periplasmic space"/>
    <property type="evidence" value="ECO:0007669"/>
    <property type="project" value="UniProtKB-ARBA"/>
</dbReference>
<feature type="domain" description="Solute-binding protein family 5" evidence="3">
    <location>
        <begin position="110"/>
        <end position="474"/>
    </location>
</feature>
<dbReference type="Proteomes" id="UP000325211">
    <property type="component" value="Chromosome"/>
</dbReference>
<gene>
    <name evidence="4" type="ORF">DEJ50_29730</name>
</gene>